<protein>
    <submittedName>
        <fullName evidence="4">Cell wall integrity and stress response protein 1</fullName>
    </submittedName>
</protein>
<feature type="region of interest" description="Disordered" evidence="1">
    <location>
        <begin position="1"/>
        <end position="25"/>
    </location>
</feature>
<dbReference type="Pfam" id="PF13399">
    <property type="entry name" value="LytR_C"/>
    <property type="match status" value="1"/>
</dbReference>
<keyword evidence="5" id="KW-1185">Reference proteome</keyword>
<comment type="caution">
    <text evidence="4">The sequence shown here is derived from an EMBL/GenBank/DDBJ whole genome shotgun (WGS) entry which is preliminary data.</text>
</comment>
<dbReference type="InterPro" id="IPR027381">
    <property type="entry name" value="LytR/CpsA/Psr_C"/>
</dbReference>
<keyword evidence="2" id="KW-1133">Transmembrane helix</keyword>
<evidence type="ECO:0000259" key="3">
    <source>
        <dbReference type="Pfam" id="PF13399"/>
    </source>
</evidence>
<dbReference type="EMBL" id="PEBK01000001">
    <property type="protein sequence ID" value="PJM76030.1"/>
    <property type="molecule type" value="Genomic_DNA"/>
</dbReference>
<dbReference type="OrthoDB" id="3242784at2"/>
<accession>A0A2M9HGS4</accession>
<feature type="transmembrane region" description="Helical" evidence="2">
    <location>
        <begin position="35"/>
        <end position="56"/>
    </location>
</feature>
<keyword evidence="2" id="KW-0472">Membrane</keyword>
<evidence type="ECO:0000256" key="1">
    <source>
        <dbReference type="SAM" id="MobiDB-lite"/>
    </source>
</evidence>
<feature type="domain" description="LytR/CpsA/Psr regulator C-terminal" evidence="3">
    <location>
        <begin position="145"/>
        <end position="227"/>
    </location>
</feature>
<name>A0A2M9HGS4_9BIFI</name>
<proteinExistence type="predicted"/>
<dbReference type="RefSeq" id="WP_100511863.1">
    <property type="nucleotide sequence ID" value="NZ_PEBK01000001.1"/>
</dbReference>
<evidence type="ECO:0000313" key="5">
    <source>
        <dbReference type="Proteomes" id="UP000231451"/>
    </source>
</evidence>
<organism evidence="4 5">
    <name type="scientific">Bifidobacterium simiarum</name>
    <dbReference type="NCBI Taxonomy" id="2045441"/>
    <lineage>
        <taxon>Bacteria</taxon>
        <taxon>Bacillati</taxon>
        <taxon>Actinomycetota</taxon>
        <taxon>Actinomycetes</taxon>
        <taxon>Bifidobacteriales</taxon>
        <taxon>Bifidobacteriaceae</taxon>
        <taxon>Bifidobacterium</taxon>
    </lineage>
</organism>
<sequence>MNEKQPVAYPTDEFDNPPQGPVGLHRGPRSFGARALPYLVVAAVAVICGLIIFFWASGTFAGSSSSASSATQTQTASAKASESASKSSAAASASVSASSPAASQSASASASQSASASASDSASASASPSQSQSSSPAADVNRSSSVVVYNGTRRTGYAAQQVAVLQQAGYTSVTPSNPRNRSSLPQNSTVWYQSESDLATAQDVAAKLGISQVVQVSSLGTPVAVVLMQ</sequence>
<reference evidence="4 5" key="1">
    <citation type="submission" date="2017-10" db="EMBL/GenBank/DDBJ databases">
        <title>Draft genome sequences of strains TRE 1, TRE 9, TRE H and TRI 7, isolated from tamarins, belonging to four potential novel Bifidobacterium species.</title>
        <authorList>
            <person name="Mattarelli P."/>
            <person name="Modesto M."/>
            <person name="Puglisi E."/>
            <person name="Morelli L."/>
            <person name="Spezio C."/>
            <person name="Bonetti A."/>
            <person name="Sandri C."/>
        </authorList>
    </citation>
    <scope>NUCLEOTIDE SEQUENCE [LARGE SCALE GENOMIC DNA]</scope>
    <source>
        <strain evidence="5">TRI7</strain>
    </source>
</reference>
<evidence type="ECO:0000256" key="2">
    <source>
        <dbReference type="SAM" id="Phobius"/>
    </source>
</evidence>
<evidence type="ECO:0000313" key="4">
    <source>
        <dbReference type="EMBL" id="PJM76030.1"/>
    </source>
</evidence>
<keyword evidence="2" id="KW-0812">Transmembrane</keyword>
<dbReference type="Proteomes" id="UP000231451">
    <property type="component" value="Unassembled WGS sequence"/>
</dbReference>
<gene>
    <name evidence="4" type="ORF">CSQ87_00315</name>
</gene>
<dbReference type="Gene3D" id="3.30.70.2390">
    <property type="match status" value="1"/>
</dbReference>
<dbReference type="AlphaFoldDB" id="A0A2M9HGS4"/>